<evidence type="ECO:0000313" key="1">
    <source>
        <dbReference type="EMBL" id="GAA2107877.1"/>
    </source>
</evidence>
<protein>
    <submittedName>
        <fullName evidence="1">Uncharacterized protein</fullName>
    </submittedName>
</protein>
<accession>A0ABP5IWR6</accession>
<organism evidence="1 2">
    <name type="scientific">Streptomyces synnematoformans</name>
    <dbReference type="NCBI Taxonomy" id="415721"/>
    <lineage>
        <taxon>Bacteria</taxon>
        <taxon>Bacillati</taxon>
        <taxon>Actinomycetota</taxon>
        <taxon>Actinomycetes</taxon>
        <taxon>Kitasatosporales</taxon>
        <taxon>Streptomycetaceae</taxon>
        <taxon>Streptomyces</taxon>
    </lineage>
</organism>
<gene>
    <name evidence="1" type="ORF">GCM10009802_03320</name>
</gene>
<sequence>MNPVYASRGGARFHAREDCGALLAGQDLFGGWGTLHNYRIKETTVPVAMGDGREPCAACLPGLRAALYRGNSEHDYGHEPVALGSVIHENWSRLSACRTCRARTTGLVCARCMEFDANGMWNIPAHPVHWPCASAVVLGLARRPGPEGSTSADPQ</sequence>
<name>A0ABP5IWR6_9ACTN</name>
<dbReference type="RefSeq" id="WP_344287072.1">
    <property type="nucleotide sequence ID" value="NZ_BAAAPF010000003.1"/>
</dbReference>
<dbReference type="Proteomes" id="UP001500443">
    <property type="component" value="Unassembled WGS sequence"/>
</dbReference>
<keyword evidence="2" id="KW-1185">Reference proteome</keyword>
<comment type="caution">
    <text evidence="1">The sequence shown here is derived from an EMBL/GenBank/DDBJ whole genome shotgun (WGS) entry which is preliminary data.</text>
</comment>
<evidence type="ECO:0000313" key="2">
    <source>
        <dbReference type="Proteomes" id="UP001500443"/>
    </source>
</evidence>
<proteinExistence type="predicted"/>
<reference evidence="2" key="1">
    <citation type="journal article" date="2019" name="Int. J. Syst. Evol. Microbiol.">
        <title>The Global Catalogue of Microorganisms (GCM) 10K type strain sequencing project: providing services to taxonomists for standard genome sequencing and annotation.</title>
        <authorList>
            <consortium name="The Broad Institute Genomics Platform"/>
            <consortium name="The Broad Institute Genome Sequencing Center for Infectious Disease"/>
            <person name="Wu L."/>
            <person name="Ma J."/>
        </authorList>
    </citation>
    <scope>NUCLEOTIDE SEQUENCE [LARGE SCALE GENOMIC DNA]</scope>
    <source>
        <strain evidence="2">JCM 15481</strain>
    </source>
</reference>
<dbReference type="EMBL" id="BAAAPF010000003">
    <property type="protein sequence ID" value="GAA2107877.1"/>
    <property type="molecule type" value="Genomic_DNA"/>
</dbReference>